<dbReference type="EMBL" id="JAYGJQ010000002">
    <property type="protein sequence ID" value="MEA9357067.1"/>
    <property type="molecule type" value="Genomic_DNA"/>
</dbReference>
<gene>
    <name evidence="2" type="ORF">SHI21_12655</name>
</gene>
<protein>
    <submittedName>
        <fullName evidence="2">YiiX/YebB-like N1pC/P60 family cysteine hydrolase</fullName>
    </submittedName>
</protein>
<accession>A0ABU5VVI5</accession>
<dbReference type="Pfam" id="PF05708">
    <property type="entry name" value="Peptidase_C92"/>
    <property type="match status" value="1"/>
</dbReference>
<reference evidence="2 3" key="1">
    <citation type="submission" date="2023-11" db="EMBL/GenBank/DDBJ databases">
        <title>A Novel Polar Bacteriovorax (B. antarcticus) Isolated from the Biocrust in Antarctica.</title>
        <authorList>
            <person name="Mun W."/>
            <person name="Choi S.Y."/>
            <person name="Mitchell R.J."/>
        </authorList>
    </citation>
    <scope>NUCLEOTIDE SEQUENCE [LARGE SCALE GENOMIC DNA]</scope>
    <source>
        <strain evidence="2 3">PP10</strain>
    </source>
</reference>
<dbReference type="Gene3D" id="3.90.1720.10">
    <property type="entry name" value="endopeptidase domain like (from Nostoc punctiforme)"/>
    <property type="match status" value="1"/>
</dbReference>
<keyword evidence="3" id="KW-1185">Reference proteome</keyword>
<evidence type="ECO:0000313" key="3">
    <source>
        <dbReference type="Proteomes" id="UP001302274"/>
    </source>
</evidence>
<feature type="signal peptide" evidence="1">
    <location>
        <begin position="1"/>
        <end position="19"/>
    </location>
</feature>
<proteinExistence type="predicted"/>
<organism evidence="2 3">
    <name type="scientific">Bacteriovorax antarcticus</name>
    <dbReference type="NCBI Taxonomy" id="3088717"/>
    <lineage>
        <taxon>Bacteria</taxon>
        <taxon>Pseudomonadati</taxon>
        <taxon>Bdellovibrionota</taxon>
        <taxon>Bacteriovoracia</taxon>
        <taxon>Bacteriovoracales</taxon>
        <taxon>Bacteriovoracaceae</taxon>
        <taxon>Bacteriovorax</taxon>
    </lineage>
</organism>
<comment type="caution">
    <text evidence="2">The sequence shown here is derived from an EMBL/GenBank/DDBJ whole genome shotgun (WGS) entry which is preliminary data.</text>
</comment>
<dbReference type="SUPFAM" id="SSF54001">
    <property type="entry name" value="Cysteine proteinases"/>
    <property type="match status" value="1"/>
</dbReference>
<dbReference type="InterPro" id="IPR038765">
    <property type="entry name" value="Papain-like_cys_pep_sf"/>
</dbReference>
<dbReference type="InterPro" id="IPR024453">
    <property type="entry name" value="Peptidase_C92"/>
</dbReference>
<feature type="chain" id="PRO_5046236954" evidence="1">
    <location>
        <begin position="20"/>
        <end position="502"/>
    </location>
</feature>
<dbReference type="Proteomes" id="UP001302274">
    <property type="component" value="Unassembled WGS sequence"/>
</dbReference>
<evidence type="ECO:0000313" key="2">
    <source>
        <dbReference type="EMBL" id="MEA9357067.1"/>
    </source>
</evidence>
<name>A0ABU5VVI5_9BACT</name>
<evidence type="ECO:0000256" key="1">
    <source>
        <dbReference type="SAM" id="SignalP"/>
    </source>
</evidence>
<sequence>MKKLILISLLTLVSCSNFTRTPASPPEILTSEDVQVNEVLASEVAEFQVMVEEALVWRAKAMEFAEKNAKKLKRERLTHEDIQSIHESAQTYLNLRERLMKYASKYQSLVDDGTIVKYVPGEKTSKSLNVYYIDPLDAKGQELLFQTKISLNAALVLYDSYMLGLYPYYKSRKMRKLLNTDFVGGKFEFDEITDSFFDVTQRTKMYLSIQLFDKDIAYKEASKTFVSAEEKYLDLLALQSPFYNFMKEKYKSIVDPSSFKNISNRIFDRSSFVGDLFTYSTSKVFGNSVGLIAFRKGRMTKISRREKAHIKENMKPLDILLEKTPFRLTDKFIPGFYGHVAIWVGNEDELKALGVWDNPVVKPYQEAIKDGHFIIEALRPGVQINTLDHFLNIDDLLVLRDPSLTDEQRKEFLVRAFAQIGKDYDFNFDVETDKKIVCSEIVYVVFHNIDWPTEKALGRFTISPDNVAAKVSDGVLVPVQMYSDGEKVEGDLIKAVEEKLKE</sequence>
<dbReference type="RefSeq" id="WP_323576961.1">
    <property type="nucleotide sequence ID" value="NZ_JAYGJQ010000002.1"/>
</dbReference>
<dbReference type="PROSITE" id="PS51257">
    <property type="entry name" value="PROKAR_LIPOPROTEIN"/>
    <property type="match status" value="1"/>
</dbReference>
<keyword evidence="1" id="KW-0732">Signal</keyword>